<sequence>MFKEKRSFYQAVQICRPFFVSLLSPLSHFSPSIPRLINSISGFVVVHPYFRSSPFARIIYYIFP</sequence>
<dbReference type="Proteomes" id="UP000580250">
    <property type="component" value="Unassembled WGS sequence"/>
</dbReference>
<protein>
    <submittedName>
        <fullName evidence="1">Uncharacterized protein</fullName>
    </submittedName>
</protein>
<gene>
    <name evidence="1" type="ORF">MENT_LOCUS2360</name>
</gene>
<dbReference type="EMBL" id="CAJEWN010000007">
    <property type="protein sequence ID" value="CAD2128753.1"/>
    <property type="molecule type" value="Genomic_DNA"/>
</dbReference>
<dbReference type="AlphaFoldDB" id="A0A6V7TN54"/>
<proteinExistence type="predicted"/>
<reference evidence="1 2" key="1">
    <citation type="submission" date="2020-08" db="EMBL/GenBank/DDBJ databases">
        <authorList>
            <person name="Koutsovoulos G."/>
            <person name="Danchin GJ E."/>
        </authorList>
    </citation>
    <scope>NUCLEOTIDE SEQUENCE [LARGE SCALE GENOMIC DNA]</scope>
</reference>
<name>A0A6V7TN54_MELEN</name>
<comment type="caution">
    <text evidence="1">The sequence shown here is derived from an EMBL/GenBank/DDBJ whole genome shotgun (WGS) entry which is preliminary data.</text>
</comment>
<accession>A0A6V7TN54</accession>
<organism evidence="1 2">
    <name type="scientific">Meloidogyne enterolobii</name>
    <name type="common">Root-knot nematode worm</name>
    <name type="synonym">Meloidogyne mayaguensis</name>
    <dbReference type="NCBI Taxonomy" id="390850"/>
    <lineage>
        <taxon>Eukaryota</taxon>
        <taxon>Metazoa</taxon>
        <taxon>Ecdysozoa</taxon>
        <taxon>Nematoda</taxon>
        <taxon>Chromadorea</taxon>
        <taxon>Rhabditida</taxon>
        <taxon>Tylenchina</taxon>
        <taxon>Tylenchomorpha</taxon>
        <taxon>Tylenchoidea</taxon>
        <taxon>Meloidogynidae</taxon>
        <taxon>Meloidogyninae</taxon>
        <taxon>Meloidogyne</taxon>
    </lineage>
</organism>
<evidence type="ECO:0000313" key="2">
    <source>
        <dbReference type="Proteomes" id="UP000580250"/>
    </source>
</evidence>
<evidence type="ECO:0000313" key="1">
    <source>
        <dbReference type="EMBL" id="CAD2128753.1"/>
    </source>
</evidence>